<comment type="caution">
    <text evidence="7">The sequence shown here is derived from an EMBL/GenBank/DDBJ whole genome shotgun (WGS) entry which is preliminary data.</text>
</comment>
<dbReference type="GO" id="GO:0010945">
    <property type="term" value="F:coenzyme A diphosphatase activity"/>
    <property type="evidence" value="ECO:0007669"/>
    <property type="project" value="InterPro"/>
</dbReference>
<evidence type="ECO:0000256" key="4">
    <source>
        <dbReference type="ARBA" id="ARBA00022801"/>
    </source>
</evidence>
<evidence type="ECO:0000256" key="1">
    <source>
        <dbReference type="ARBA" id="ARBA00001936"/>
    </source>
</evidence>
<protein>
    <submittedName>
        <fullName evidence="7">Uncharacterized protein</fullName>
    </submittedName>
</protein>
<proteinExistence type="predicted"/>
<keyword evidence="6" id="KW-0464">Manganese</keyword>
<comment type="cofactor">
    <cofactor evidence="2">
        <name>Mg(2+)</name>
        <dbReference type="ChEBI" id="CHEBI:18420"/>
    </cofactor>
</comment>
<dbReference type="GO" id="GO:0046872">
    <property type="term" value="F:metal ion binding"/>
    <property type="evidence" value="ECO:0007669"/>
    <property type="project" value="UniProtKB-KW"/>
</dbReference>
<dbReference type="Gene3D" id="3.90.79.10">
    <property type="entry name" value="Nucleoside Triphosphate Pyrophosphohydrolase"/>
    <property type="match status" value="1"/>
</dbReference>
<organism evidence="7 8">
    <name type="scientific">Cymbomonas tetramitiformis</name>
    <dbReference type="NCBI Taxonomy" id="36881"/>
    <lineage>
        <taxon>Eukaryota</taxon>
        <taxon>Viridiplantae</taxon>
        <taxon>Chlorophyta</taxon>
        <taxon>Pyramimonadophyceae</taxon>
        <taxon>Pyramimonadales</taxon>
        <taxon>Pyramimonadaceae</taxon>
        <taxon>Cymbomonas</taxon>
    </lineage>
</organism>
<evidence type="ECO:0000256" key="5">
    <source>
        <dbReference type="ARBA" id="ARBA00022842"/>
    </source>
</evidence>
<keyword evidence="8" id="KW-1185">Reference proteome</keyword>
<keyword evidence="5" id="KW-0460">Magnesium</keyword>
<evidence type="ECO:0000256" key="2">
    <source>
        <dbReference type="ARBA" id="ARBA00001946"/>
    </source>
</evidence>
<gene>
    <name evidence="7" type="ORF">CYMTET_31929</name>
</gene>
<reference evidence="7 8" key="1">
    <citation type="journal article" date="2015" name="Genome Biol. Evol.">
        <title>Comparative Genomics of a Bacterivorous Green Alga Reveals Evolutionary Causalities and Consequences of Phago-Mixotrophic Mode of Nutrition.</title>
        <authorList>
            <person name="Burns J.A."/>
            <person name="Paasch A."/>
            <person name="Narechania A."/>
            <person name="Kim E."/>
        </authorList>
    </citation>
    <scope>NUCLEOTIDE SEQUENCE [LARGE SCALE GENOMIC DNA]</scope>
    <source>
        <strain evidence="7 8">PLY_AMNH</strain>
    </source>
</reference>
<accession>A0AAE0KSP2</accession>
<dbReference type="AlphaFoldDB" id="A0AAE0KSP2"/>
<dbReference type="PANTHER" id="PTHR12992:SF11">
    <property type="entry name" value="MITOCHONDRIAL COENZYME A DIPHOSPHATASE NUDT8"/>
    <property type="match status" value="1"/>
</dbReference>
<dbReference type="Proteomes" id="UP001190700">
    <property type="component" value="Unassembled WGS sequence"/>
</dbReference>
<evidence type="ECO:0000313" key="7">
    <source>
        <dbReference type="EMBL" id="KAK3259055.1"/>
    </source>
</evidence>
<dbReference type="InterPro" id="IPR045121">
    <property type="entry name" value="CoAse"/>
</dbReference>
<keyword evidence="3" id="KW-0479">Metal-binding</keyword>
<comment type="cofactor">
    <cofactor evidence="1">
        <name>Mn(2+)</name>
        <dbReference type="ChEBI" id="CHEBI:29035"/>
    </cofactor>
</comment>
<name>A0AAE0KSP2_9CHLO</name>
<evidence type="ECO:0000256" key="3">
    <source>
        <dbReference type="ARBA" id="ARBA00022723"/>
    </source>
</evidence>
<evidence type="ECO:0000313" key="8">
    <source>
        <dbReference type="Proteomes" id="UP001190700"/>
    </source>
</evidence>
<dbReference type="PANTHER" id="PTHR12992">
    <property type="entry name" value="NUDIX HYDROLASE"/>
    <property type="match status" value="1"/>
</dbReference>
<evidence type="ECO:0000256" key="6">
    <source>
        <dbReference type="ARBA" id="ARBA00023211"/>
    </source>
</evidence>
<dbReference type="EMBL" id="LGRX02019028">
    <property type="protein sequence ID" value="KAK3259055.1"/>
    <property type="molecule type" value="Genomic_DNA"/>
</dbReference>
<sequence>MISIWRNSYSSAGASALCSFQRSLLPPKFKNISGCRLLTLDVEHRERMAVDLQIQSTPTLKNSLQNAATLFKSNIPSAALFVPLCHVDAKPSLLFTIRPSDLSYNSCSFPAAEHLDEEGSLISTSLRAARTDLGVLPEQTEVLGTLRESTDASGGVNITPIVSYIGNVHVASLRPSVHSEVMQTFSVPIDELLSDRCLRWMQLPNKNVMPVFLLRDGTLQAQGLTSMILHNVLRVVAGPDPAYREILYGPFFKGQPPS</sequence>
<keyword evidence="4" id="KW-0378">Hydrolase</keyword>